<evidence type="ECO:0000313" key="2">
    <source>
        <dbReference type="Proteomes" id="UP001163603"/>
    </source>
</evidence>
<proteinExistence type="predicted"/>
<evidence type="ECO:0000313" key="1">
    <source>
        <dbReference type="EMBL" id="KAJ0031893.1"/>
    </source>
</evidence>
<dbReference type="EMBL" id="CM047743">
    <property type="protein sequence ID" value="KAJ0031893.1"/>
    <property type="molecule type" value="Genomic_DNA"/>
</dbReference>
<protein>
    <submittedName>
        <fullName evidence="1">Uncharacterized protein</fullName>
    </submittedName>
</protein>
<accession>A0ACC0YBJ1</accession>
<organism evidence="1 2">
    <name type="scientific">Pistacia integerrima</name>
    <dbReference type="NCBI Taxonomy" id="434235"/>
    <lineage>
        <taxon>Eukaryota</taxon>
        <taxon>Viridiplantae</taxon>
        <taxon>Streptophyta</taxon>
        <taxon>Embryophyta</taxon>
        <taxon>Tracheophyta</taxon>
        <taxon>Spermatophyta</taxon>
        <taxon>Magnoliopsida</taxon>
        <taxon>eudicotyledons</taxon>
        <taxon>Gunneridae</taxon>
        <taxon>Pentapetalae</taxon>
        <taxon>rosids</taxon>
        <taxon>malvids</taxon>
        <taxon>Sapindales</taxon>
        <taxon>Anacardiaceae</taxon>
        <taxon>Pistacia</taxon>
    </lineage>
</organism>
<reference evidence="2" key="1">
    <citation type="journal article" date="2023" name="G3 (Bethesda)">
        <title>Genome assembly and association tests identify interacting loci associated with vigor, precocity, and sex in interspecific pistachio rootstocks.</title>
        <authorList>
            <person name="Palmer W."/>
            <person name="Jacygrad E."/>
            <person name="Sagayaradj S."/>
            <person name="Cavanaugh K."/>
            <person name="Han R."/>
            <person name="Bertier L."/>
            <person name="Beede B."/>
            <person name="Kafkas S."/>
            <person name="Golino D."/>
            <person name="Preece J."/>
            <person name="Michelmore R."/>
        </authorList>
    </citation>
    <scope>NUCLEOTIDE SEQUENCE [LARGE SCALE GENOMIC DNA]</scope>
</reference>
<keyword evidence="2" id="KW-1185">Reference proteome</keyword>
<comment type="caution">
    <text evidence="1">The sequence shown here is derived from an EMBL/GenBank/DDBJ whole genome shotgun (WGS) entry which is preliminary data.</text>
</comment>
<sequence length="68" mass="7515">MISVIIDVWLVNVSFRSRVKEYLPIVGLADFNKLRAKLIFGADRPAIQGERVATVQCLCSLGSHEGRG</sequence>
<name>A0ACC0YBJ1_9ROSI</name>
<gene>
    <name evidence="1" type="ORF">Pint_14664</name>
</gene>
<dbReference type="Proteomes" id="UP001163603">
    <property type="component" value="Chromosome 8"/>
</dbReference>